<evidence type="ECO:0000256" key="4">
    <source>
        <dbReference type="ARBA" id="ARBA00022989"/>
    </source>
</evidence>
<dbReference type="InterPro" id="IPR018076">
    <property type="entry name" value="T2SS_GspF_dom"/>
</dbReference>
<reference evidence="9 10" key="1">
    <citation type="submission" date="2019-01" db="EMBL/GenBank/DDBJ databases">
        <title>Genome sequencing of strain 2JSPR-7.</title>
        <authorList>
            <person name="Heo J."/>
            <person name="Kim S.-J."/>
            <person name="Kim J.-S."/>
            <person name="Hong S.-B."/>
            <person name="Kwon S.-W."/>
        </authorList>
    </citation>
    <scope>NUCLEOTIDE SEQUENCE [LARGE SCALE GENOMIC DNA]</scope>
    <source>
        <strain evidence="9 10">2JSPR-7</strain>
    </source>
</reference>
<evidence type="ECO:0000313" key="10">
    <source>
        <dbReference type="Proteomes" id="UP000291758"/>
    </source>
</evidence>
<keyword evidence="5 7" id="KW-0472">Membrane</keyword>
<keyword evidence="10" id="KW-1185">Reference proteome</keyword>
<evidence type="ECO:0000256" key="2">
    <source>
        <dbReference type="ARBA" id="ARBA00022475"/>
    </source>
</evidence>
<feature type="transmembrane region" description="Helical" evidence="7">
    <location>
        <begin position="250"/>
        <end position="268"/>
    </location>
</feature>
<keyword evidence="2" id="KW-1003">Cell membrane</keyword>
<accession>A0A4P6ELF0</accession>
<proteinExistence type="predicted"/>
<evidence type="ECO:0000256" key="7">
    <source>
        <dbReference type="SAM" id="Phobius"/>
    </source>
</evidence>
<name>A0A4P6ELF0_9MICO</name>
<feature type="transmembrane region" description="Helical" evidence="7">
    <location>
        <begin position="280"/>
        <end position="300"/>
    </location>
</feature>
<protein>
    <submittedName>
        <fullName evidence="9">Type II secretion protein F</fullName>
    </submittedName>
</protein>
<feature type="transmembrane region" description="Helical" evidence="7">
    <location>
        <begin position="81"/>
        <end position="99"/>
    </location>
</feature>
<keyword evidence="3 7" id="KW-0812">Transmembrane</keyword>
<comment type="subcellular location">
    <subcellularLocation>
        <location evidence="1">Cell membrane</location>
        <topology evidence="1">Multi-pass membrane protein</topology>
    </subcellularLocation>
</comment>
<keyword evidence="4 7" id="KW-1133">Transmembrane helix</keyword>
<dbReference type="RefSeq" id="WP_129204607.1">
    <property type="nucleotide sequence ID" value="NZ_CP035495.1"/>
</dbReference>
<evidence type="ECO:0000256" key="5">
    <source>
        <dbReference type="ARBA" id="ARBA00023136"/>
    </source>
</evidence>
<dbReference type="PANTHER" id="PTHR35007:SF1">
    <property type="entry name" value="PILUS ASSEMBLY PROTEIN"/>
    <property type="match status" value="1"/>
</dbReference>
<organism evidence="9 10">
    <name type="scientific">Xylanimonas allomyrinae</name>
    <dbReference type="NCBI Taxonomy" id="2509459"/>
    <lineage>
        <taxon>Bacteria</taxon>
        <taxon>Bacillati</taxon>
        <taxon>Actinomycetota</taxon>
        <taxon>Actinomycetes</taxon>
        <taxon>Micrococcales</taxon>
        <taxon>Promicromonosporaceae</taxon>
        <taxon>Xylanimonas</taxon>
    </lineage>
</organism>
<dbReference type="PANTHER" id="PTHR35007">
    <property type="entry name" value="INTEGRAL MEMBRANE PROTEIN-RELATED"/>
    <property type="match status" value="1"/>
</dbReference>
<evidence type="ECO:0000313" key="9">
    <source>
        <dbReference type="EMBL" id="QAY63494.1"/>
    </source>
</evidence>
<dbReference type="Proteomes" id="UP000291758">
    <property type="component" value="Chromosome"/>
</dbReference>
<dbReference type="Pfam" id="PF00482">
    <property type="entry name" value="T2SSF"/>
    <property type="match status" value="1"/>
</dbReference>
<feature type="transmembrane region" description="Helical" evidence="7">
    <location>
        <begin position="6"/>
        <end position="28"/>
    </location>
</feature>
<evidence type="ECO:0000259" key="8">
    <source>
        <dbReference type="Pfam" id="PF00482"/>
    </source>
</evidence>
<feature type="transmembrane region" description="Helical" evidence="7">
    <location>
        <begin position="105"/>
        <end position="122"/>
    </location>
</feature>
<feature type="domain" description="Type II secretion system protein GspF" evidence="8">
    <location>
        <begin position="141"/>
        <end position="264"/>
    </location>
</feature>
<evidence type="ECO:0000256" key="3">
    <source>
        <dbReference type="ARBA" id="ARBA00022692"/>
    </source>
</evidence>
<keyword evidence="6" id="KW-0175">Coiled coil</keyword>
<dbReference type="OrthoDB" id="3747101at2"/>
<dbReference type="EMBL" id="CP035495">
    <property type="protein sequence ID" value="QAY63494.1"/>
    <property type="molecule type" value="Genomic_DNA"/>
</dbReference>
<sequence>MILALVLAGSVLLCAFLVAGLVELATVAQRRRDLVRALESEDDTTFAHRLTRWDRSFRRTRPGHWVERQLVLAGEEHRRPLVVVAVAVAGGLALGWVLAVTLAPAFGAVGLVAIVIGTRWYLDRGRERRREQFVAQMPELARVLSNATSAGLSITGAIGVAASELAAPAGAELARVSSRLRFGAGLEDAMKELEERLPSREVAVLVSTLLVSARSGGSLVTALRDIADTLEERKEVRREIRTTLAESTSTGYLVILLGFGLLFLLNTIQPGTVQAMTTHWVGQLALLVSGSMFAGGFLLIRRMTRLEP</sequence>
<dbReference type="Gene3D" id="1.20.81.30">
    <property type="entry name" value="Type II secretion system (T2SS), domain F"/>
    <property type="match status" value="1"/>
</dbReference>
<evidence type="ECO:0000256" key="1">
    <source>
        <dbReference type="ARBA" id="ARBA00004651"/>
    </source>
</evidence>
<dbReference type="AlphaFoldDB" id="A0A4P6ELF0"/>
<feature type="coiled-coil region" evidence="6">
    <location>
        <begin position="219"/>
        <end position="246"/>
    </location>
</feature>
<dbReference type="KEGG" id="xyl:ET495_09780"/>
<dbReference type="InterPro" id="IPR042094">
    <property type="entry name" value="T2SS_GspF_sf"/>
</dbReference>
<evidence type="ECO:0000256" key="6">
    <source>
        <dbReference type="SAM" id="Coils"/>
    </source>
</evidence>
<gene>
    <name evidence="9" type="ORF">ET495_09780</name>
</gene>
<dbReference type="GO" id="GO:0005886">
    <property type="term" value="C:plasma membrane"/>
    <property type="evidence" value="ECO:0007669"/>
    <property type="project" value="UniProtKB-SubCell"/>
</dbReference>